<dbReference type="Proteomes" id="UP001169217">
    <property type="component" value="Unassembled WGS sequence"/>
</dbReference>
<evidence type="ECO:0000313" key="2">
    <source>
        <dbReference type="Proteomes" id="UP001169217"/>
    </source>
</evidence>
<accession>A0ABQ9PM33</accession>
<gene>
    <name evidence="1" type="ORF">CLIM01_10481</name>
</gene>
<evidence type="ECO:0000313" key="1">
    <source>
        <dbReference type="EMBL" id="KAK0372166.1"/>
    </source>
</evidence>
<reference evidence="1" key="1">
    <citation type="submission" date="2023-04" db="EMBL/GenBank/DDBJ databases">
        <title>Colletotrichum limetticola genome sequence.</title>
        <authorList>
            <person name="Baroncelli R."/>
        </authorList>
    </citation>
    <scope>NUCLEOTIDE SEQUENCE</scope>
    <source>
        <strain evidence="1">KLA-Anderson</strain>
    </source>
</reference>
<dbReference type="EMBL" id="JARUPT010000389">
    <property type="protein sequence ID" value="KAK0372166.1"/>
    <property type="molecule type" value="Genomic_DNA"/>
</dbReference>
<proteinExistence type="predicted"/>
<keyword evidence="2" id="KW-1185">Reference proteome</keyword>
<sequence length="222" mass="23762">MSALFVVGLRHPDPWQKQVVERMSRESVALVATSIHSPTLKLAKCAALEVLMCFNVPVQSPARLLLESTYANSNAGHITHTSLPVSMEIASTLEKQLEVCGMCESTTSPAYTSFPETTSETPKDLTLSFSNFVEEYSLDAAVPRIFQVTDVGMGNLANQTTLSLLSFPSLNGSRISPTPSPGRGDVFLTAAGVRIIRTAVGVEASVQNTDGEMTVIRAEGLS</sequence>
<protein>
    <submittedName>
        <fullName evidence="1">Amine oxidase</fullName>
    </submittedName>
</protein>
<organism evidence="1 2">
    <name type="scientific">Colletotrichum limetticola</name>
    <dbReference type="NCBI Taxonomy" id="1209924"/>
    <lineage>
        <taxon>Eukaryota</taxon>
        <taxon>Fungi</taxon>
        <taxon>Dikarya</taxon>
        <taxon>Ascomycota</taxon>
        <taxon>Pezizomycotina</taxon>
        <taxon>Sordariomycetes</taxon>
        <taxon>Hypocreomycetidae</taxon>
        <taxon>Glomerellales</taxon>
        <taxon>Glomerellaceae</taxon>
        <taxon>Colletotrichum</taxon>
        <taxon>Colletotrichum acutatum species complex</taxon>
    </lineage>
</organism>
<comment type="caution">
    <text evidence="1">The sequence shown here is derived from an EMBL/GenBank/DDBJ whole genome shotgun (WGS) entry which is preliminary data.</text>
</comment>
<name>A0ABQ9PM33_9PEZI</name>